<dbReference type="PANTHER" id="PTHR33495:SF2">
    <property type="entry name" value="ANTI-SIGMA FACTOR ANTAGONIST TM_1081-RELATED"/>
    <property type="match status" value="1"/>
</dbReference>
<comment type="caution">
    <text evidence="4">The sequence shown here is derived from an EMBL/GenBank/DDBJ whole genome shotgun (WGS) entry which is preliminary data.</text>
</comment>
<evidence type="ECO:0000313" key="5">
    <source>
        <dbReference type="Proteomes" id="UP000050509"/>
    </source>
</evidence>
<accession>A0A0P9F589</accession>
<sequence>MDMQVTEHIVRIMLVAPHQRIDAFSAPKLRARLDGMLEQGTTRFVLDLTAVPFLDSAGMAVLVSLLKRTRQLGGDVRLVWPTEEAAKRILRLTKFDQVFTMAESVSAAMKDF</sequence>
<organism evidence="4 5">
    <name type="scientific">Kouleothrix aurantiaca</name>
    <dbReference type="NCBI Taxonomy" id="186479"/>
    <lineage>
        <taxon>Bacteria</taxon>
        <taxon>Bacillati</taxon>
        <taxon>Chloroflexota</taxon>
        <taxon>Chloroflexia</taxon>
        <taxon>Chloroflexales</taxon>
        <taxon>Roseiflexineae</taxon>
        <taxon>Roseiflexaceae</taxon>
        <taxon>Kouleothrix</taxon>
    </lineage>
</organism>
<reference evidence="4 5" key="1">
    <citation type="submission" date="2015-09" db="EMBL/GenBank/DDBJ databases">
        <title>Draft genome sequence of Kouleothrix aurantiaca JCM 19913.</title>
        <authorList>
            <person name="Hemp J."/>
        </authorList>
    </citation>
    <scope>NUCLEOTIDE SEQUENCE [LARGE SCALE GENOMIC DNA]</scope>
    <source>
        <strain evidence="4 5">COM-B</strain>
    </source>
</reference>
<dbReference type="PANTHER" id="PTHR33495">
    <property type="entry name" value="ANTI-SIGMA FACTOR ANTAGONIST TM_1081-RELATED-RELATED"/>
    <property type="match status" value="1"/>
</dbReference>
<dbReference type="PROSITE" id="PS50801">
    <property type="entry name" value="STAS"/>
    <property type="match status" value="1"/>
</dbReference>
<protein>
    <recommendedName>
        <fullName evidence="2">Anti-sigma factor antagonist</fullName>
    </recommendedName>
</protein>
<gene>
    <name evidence="4" type="ORF">SE17_19995</name>
</gene>
<dbReference type="Gene3D" id="3.30.750.24">
    <property type="entry name" value="STAS domain"/>
    <property type="match status" value="1"/>
</dbReference>
<dbReference type="InterPro" id="IPR036513">
    <property type="entry name" value="STAS_dom_sf"/>
</dbReference>
<dbReference type="Proteomes" id="UP000050509">
    <property type="component" value="Unassembled WGS sequence"/>
</dbReference>
<comment type="similarity">
    <text evidence="1 2">Belongs to the anti-sigma-factor antagonist family.</text>
</comment>
<dbReference type="CDD" id="cd07043">
    <property type="entry name" value="STAS_anti-anti-sigma_factors"/>
    <property type="match status" value="1"/>
</dbReference>
<name>A0A0P9F589_9CHLR</name>
<evidence type="ECO:0000259" key="3">
    <source>
        <dbReference type="PROSITE" id="PS50801"/>
    </source>
</evidence>
<dbReference type="Pfam" id="PF01740">
    <property type="entry name" value="STAS"/>
    <property type="match status" value="1"/>
</dbReference>
<dbReference type="GO" id="GO:0043856">
    <property type="term" value="F:anti-sigma factor antagonist activity"/>
    <property type="evidence" value="ECO:0007669"/>
    <property type="project" value="InterPro"/>
</dbReference>
<evidence type="ECO:0000256" key="2">
    <source>
        <dbReference type="RuleBase" id="RU003749"/>
    </source>
</evidence>
<feature type="domain" description="STAS" evidence="3">
    <location>
        <begin position="21"/>
        <end position="112"/>
    </location>
</feature>
<dbReference type="AlphaFoldDB" id="A0A0P9F589"/>
<dbReference type="SUPFAM" id="SSF52091">
    <property type="entry name" value="SpoIIaa-like"/>
    <property type="match status" value="1"/>
</dbReference>
<dbReference type="EMBL" id="LJCR01000828">
    <property type="protein sequence ID" value="KPV51652.1"/>
    <property type="molecule type" value="Genomic_DNA"/>
</dbReference>
<dbReference type="NCBIfam" id="TIGR00377">
    <property type="entry name" value="ant_ant_sig"/>
    <property type="match status" value="1"/>
</dbReference>
<evidence type="ECO:0000256" key="1">
    <source>
        <dbReference type="ARBA" id="ARBA00009013"/>
    </source>
</evidence>
<proteinExistence type="inferred from homology"/>
<dbReference type="InterPro" id="IPR002645">
    <property type="entry name" value="STAS_dom"/>
</dbReference>
<keyword evidence="5" id="KW-1185">Reference proteome</keyword>
<dbReference type="InterPro" id="IPR003658">
    <property type="entry name" value="Anti-sigma_ant"/>
</dbReference>
<evidence type="ECO:0000313" key="4">
    <source>
        <dbReference type="EMBL" id="KPV51652.1"/>
    </source>
</evidence>